<dbReference type="AlphaFoldDB" id="A0A0F9QUF9"/>
<proteinExistence type="predicted"/>
<dbReference type="GO" id="GO:0008237">
    <property type="term" value="F:metallopeptidase activity"/>
    <property type="evidence" value="ECO:0007669"/>
    <property type="project" value="InterPro"/>
</dbReference>
<dbReference type="SUPFAM" id="SSF55486">
    <property type="entry name" value="Metalloproteases ('zincins'), catalytic domain"/>
    <property type="match status" value="1"/>
</dbReference>
<reference evidence="1" key="1">
    <citation type="journal article" date="2015" name="Nature">
        <title>Complex archaea that bridge the gap between prokaryotes and eukaryotes.</title>
        <authorList>
            <person name="Spang A."/>
            <person name="Saw J.H."/>
            <person name="Jorgensen S.L."/>
            <person name="Zaremba-Niedzwiedzka K."/>
            <person name="Martijn J."/>
            <person name="Lind A.E."/>
            <person name="van Eijk R."/>
            <person name="Schleper C."/>
            <person name="Guy L."/>
            <person name="Ettema T.J."/>
        </authorList>
    </citation>
    <scope>NUCLEOTIDE SEQUENCE</scope>
</reference>
<dbReference type="Gene3D" id="3.40.390.10">
    <property type="entry name" value="Collagenase (Catalytic Domain)"/>
    <property type="match status" value="1"/>
</dbReference>
<accession>A0A0F9QUF9</accession>
<dbReference type="EMBL" id="LAZR01004412">
    <property type="protein sequence ID" value="KKN08833.1"/>
    <property type="molecule type" value="Genomic_DNA"/>
</dbReference>
<gene>
    <name evidence="1" type="ORF">LCGC14_1052630</name>
</gene>
<organism evidence="1">
    <name type="scientific">marine sediment metagenome</name>
    <dbReference type="NCBI Taxonomy" id="412755"/>
    <lineage>
        <taxon>unclassified sequences</taxon>
        <taxon>metagenomes</taxon>
        <taxon>ecological metagenomes</taxon>
    </lineage>
</organism>
<evidence type="ECO:0000313" key="1">
    <source>
        <dbReference type="EMBL" id="KKN08833.1"/>
    </source>
</evidence>
<protein>
    <submittedName>
        <fullName evidence="1">Uncharacterized protein</fullName>
    </submittedName>
</protein>
<dbReference type="InterPro" id="IPR024079">
    <property type="entry name" value="MetalloPept_cat_dom_sf"/>
</dbReference>
<name>A0A0F9QUF9_9ZZZZ</name>
<dbReference type="PROSITE" id="PS51257">
    <property type="entry name" value="PROKAR_LIPOPROTEIN"/>
    <property type="match status" value="1"/>
</dbReference>
<comment type="caution">
    <text evidence="1">The sequence shown here is derived from an EMBL/GenBank/DDBJ whole genome shotgun (WGS) entry which is preliminary data.</text>
</comment>
<sequence length="142" mass="16043">MRTLLLILLGLLSVSCAEEYNTQSYNVEDLSYKHRILFIDAMDWWNSRHIFAHFSGNPSGDSIATYGSLPSPIIGRMYTSHKGNRIVFSNDYSWTAEKFCGISRHELGHSPELYGSSHSLDPTDVMYPSAPNCDLEELPPKI</sequence>